<evidence type="ECO:0000256" key="3">
    <source>
        <dbReference type="ARBA" id="ARBA00013194"/>
    </source>
</evidence>
<dbReference type="EMBL" id="HBUF01220797">
    <property type="protein sequence ID" value="CAG6669326.1"/>
    <property type="molecule type" value="Transcribed_RNA"/>
</dbReference>
<dbReference type="InterPro" id="IPR029000">
    <property type="entry name" value="Cyclophilin-like_dom_sf"/>
</dbReference>
<dbReference type="Pfam" id="PF00160">
    <property type="entry name" value="Pro_isomerase"/>
    <property type="match status" value="1"/>
</dbReference>
<feature type="compositionally biased region" description="Low complexity" evidence="8">
    <location>
        <begin position="20"/>
        <end position="36"/>
    </location>
</feature>
<dbReference type="EMBL" id="HBUF01562017">
    <property type="protein sequence ID" value="CAG6762840.1"/>
    <property type="molecule type" value="Transcribed_RNA"/>
</dbReference>
<protein>
    <recommendedName>
        <fullName evidence="3">peptidylprolyl isomerase</fullName>
        <ecNumber evidence="3">5.2.1.8</ecNumber>
    </recommendedName>
</protein>
<dbReference type="SMART" id="SM00320">
    <property type="entry name" value="WD40"/>
    <property type="match status" value="4"/>
</dbReference>
<keyword evidence="5" id="KW-0677">Repeat</keyword>
<evidence type="ECO:0000256" key="8">
    <source>
        <dbReference type="SAM" id="MobiDB-lite"/>
    </source>
</evidence>
<feature type="compositionally biased region" description="Basic and acidic residues" evidence="8">
    <location>
        <begin position="68"/>
        <end position="88"/>
    </location>
</feature>
<dbReference type="EC" id="5.2.1.8" evidence="3"/>
<keyword evidence="6" id="KW-0697">Rotamase</keyword>
<dbReference type="EMBL" id="HBUF01052792">
    <property type="protein sequence ID" value="CAG6622552.1"/>
    <property type="molecule type" value="Transcribed_RNA"/>
</dbReference>
<sequence>MSKNKSKHQQESSSEDSDSDSSSSSGGSNSSSSSDLSKSRSKHQSGKSKENPKQSKTEKTKNSPSEYETPHQLKEDKRNDNSDDEKLNKQRKQSSGDSSSDESDQGKSTEDQEKPESKENNENDLTGRKRTASNNEEEEEDVIGPLPVAATSEPEKKKRKVVEHEKIYLHNLPSSETYERSYMHRSPITHVVVTKTDFVITASNDGHIKFWKKQEEGIEFVKHFRSHLGVISNICTNYNGTILCTIASDKAMKVFDVINFDMINMIKLEFNPLTVECIHYLGDAIPTVAVSDQDSSRILIYDAKGNGSPLHVLDRLHTKPVVLIKFNPVHQVVVSVDKAGILEYWSGYKKQFQFPKCVHFDSKLDTDLFEFAKNKTYPSGLSFSPDGNKFVTISMDRKVRVFSFLSGKLTRVYDESLARFTELQKAKPQLANMEFGRRMAVERDLEKTEQLALSNVVFDDSGVFVLYSTMLGLKFVNIVTNQCPRFIGKPENLRLLHLSLFQGKVKTRKAATTLEMEAAKNPTLESVQPDPTLFCTAFNKNRFYMFTRREPADFKSPDADRDVFNEKPSKEDIISATEAAGEQVLYDTAIIHTSMGDVHIQMFKECAKTVENFCVHSKNNYYNGHIFHRVIKGFMIQTGDPTGTGTGGQSIWGGEFKDEFRSHLKHDRPYTVSMANAGPNTNGSQFFITLTPTPWLDNKHTVFGRVIKGMEVVQNISNVKTNNKTDQPYDDVTVISVSVK</sequence>
<feature type="compositionally biased region" description="Basic and acidic residues" evidence="8">
    <location>
        <begin position="47"/>
        <end position="61"/>
    </location>
</feature>
<dbReference type="InterPro" id="IPR001680">
    <property type="entry name" value="WD40_rpt"/>
</dbReference>
<dbReference type="FunFam" id="2.130.10.10:FF:000450">
    <property type="entry name" value="Peptidylprolyl isomerase domain and WD-repeat protein 1"/>
    <property type="match status" value="1"/>
</dbReference>
<comment type="catalytic activity">
    <reaction evidence="1">
        <text>[protein]-peptidylproline (omega=180) = [protein]-peptidylproline (omega=0)</text>
        <dbReference type="Rhea" id="RHEA:16237"/>
        <dbReference type="Rhea" id="RHEA-COMP:10747"/>
        <dbReference type="Rhea" id="RHEA-COMP:10748"/>
        <dbReference type="ChEBI" id="CHEBI:83833"/>
        <dbReference type="ChEBI" id="CHEBI:83834"/>
        <dbReference type="EC" id="5.2.1.8"/>
    </reaction>
</comment>
<name>A0A8D8SLS0_9HEMI</name>
<dbReference type="AlphaFoldDB" id="A0A8D8SLS0"/>
<dbReference type="GO" id="GO:0005634">
    <property type="term" value="C:nucleus"/>
    <property type="evidence" value="ECO:0007669"/>
    <property type="project" value="UniProtKB-ARBA"/>
</dbReference>
<feature type="compositionally biased region" description="Basic and acidic residues" evidence="8">
    <location>
        <begin position="104"/>
        <end position="127"/>
    </location>
</feature>
<accession>A0A8D8SLS0</accession>
<evidence type="ECO:0000256" key="1">
    <source>
        <dbReference type="ARBA" id="ARBA00000971"/>
    </source>
</evidence>
<dbReference type="InterPro" id="IPR036322">
    <property type="entry name" value="WD40_repeat_dom_sf"/>
</dbReference>
<dbReference type="PROSITE" id="PS50072">
    <property type="entry name" value="CSA_PPIASE_2"/>
    <property type="match status" value="1"/>
</dbReference>
<proteinExistence type="inferred from homology"/>
<evidence type="ECO:0000256" key="5">
    <source>
        <dbReference type="ARBA" id="ARBA00022737"/>
    </source>
</evidence>
<dbReference type="GO" id="GO:0003755">
    <property type="term" value="F:peptidyl-prolyl cis-trans isomerase activity"/>
    <property type="evidence" value="ECO:0007669"/>
    <property type="project" value="UniProtKB-KW"/>
</dbReference>
<evidence type="ECO:0000313" key="10">
    <source>
        <dbReference type="EMBL" id="CAG6669326.1"/>
    </source>
</evidence>
<comment type="similarity">
    <text evidence="2">Belongs to the cyclophilin-type PPIase family.</text>
</comment>
<dbReference type="InterPro" id="IPR002130">
    <property type="entry name" value="Cyclophilin-type_PPIase_dom"/>
</dbReference>
<evidence type="ECO:0000256" key="2">
    <source>
        <dbReference type="ARBA" id="ARBA00007365"/>
    </source>
</evidence>
<dbReference type="InterPro" id="IPR044666">
    <property type="entry name" value="Cyclophilin_A-like"/>
</dbReference>
<keyword evidence="4" id="KW-0853">WD repeat</keyword>
<organism evidence="10">
    <name type="scientific">Cacopsylla melanoneura</name>
    <dbReference type="NCBI Taxonomy" id="428564"/>
    <lineage>
        <taxon>Eukaryota</taxon>
        <taxon>Metazoa</taxon>
        <taxon>Ecdysozoa</taxon>
        <taxon>Arthropoda</taxon>
        <taxon>Hexapoda</taxon>
        <taxon>Insecta</taxon>
        <taxon>Pterygota</taxon>
        <taxon>Neoptera</taxon>
        <taxon>Paraneoptera</taxon>
        <taxon>Hemiptera</taxon>
        <taxon>Sternorrhyncha</taxon>
        <taxon>Psylloidea</taxon>
        <taxon>Psyllidae</taxon>
        <taxon>Psyllinae</taxon>
        <taxon>Cacopsylla</taxon>
    </lineage>
</organism>
<feature type="domain" description="PPIase cyclophilin-type" evidence="9">
    <location>
        <begin position="585"/>
        <end position="739"/>
    </location>
</feature>
<dbReference type="InterPro" id="IPR015943">
    <property type="entry name" value="WD40/YVTN_repeat-like_dom_sf"/>
</dbReference>
<dbReference type="SUPFAM" id="SSF50978">
    <property type="entry name" value="WD40 repeat-like"/>
    <property type="match status" value="1"/>
</dbReference>
<dbReference type="PANTHER" id="PTHR45625:SF4">
    <property type="entry name" value="PEPTIDYLPROLYL ISOMERASE DOMAIN AND WD REPEAT-CONTAINING PROTEIN 1"/>
    <property type="match status" value="1"/>
</dbReference>
<reference evidence="10" key="1">
    <citation type="submission" date="2021-05" db="EMBL/GenBank/DDBJ databases">
        <authorList>
            <person name="Alioto T."/>
            <person name="Alioto T."/>
            <person name="Gomez Garrido J."/>
        </authorList>
    </citation>
    <scope>NUCLEOTIDE SEQUENCE</scope>
</reference>
<dbReference type="PRINTS" id="PR00153">
    <property type="entry name" value="CSAPPISMRASE"/>
</dbReference>
<dbReference type="FunFam" id="2.40.100.10:FF:000003">
    <property type="entry name" value="Peptidylprolyl isomerase domain and WD repeat-containing 1"/>
    <property type="match status" value="1"/>
</dbReference>
<dbReference type="Gene3D" id="2.40.100.10">
    <property type="entry name" value="Cyclophilin-like"/>
    <property type="match status" value="1"/>
</dbReference>
<evidence type="ECO:0000256" key="4">
    <source>
        <dbReference type="ARBA" id="ARBA00022574"/>
    </source>
</evidence>
<evidence type="ECO:0000259" key="9">
    <source>
        <dbReference type="PROSITE" id="PS50072"/>
    </source>
</evidence>
<dbReference type="EMBL" id="HBUF01220798">
    <property type="protein sequence ID" value="CAG6669328.1"/>
    <property type="molecule type" value="Transcribed_RNA"/>
</dbReference>
<evidence type="ECO:0000256" key="6">
    <source>
        <dbReference type="ARBA" id="ARBA00023110"/>
    </source>
</evidence>
<dbReference type="Gene3D" id="2.130.10.10">
    <property type="entry name" value="YVTN repeat-like/Quinoprotein amine dehydrogenase"/>
    <property type="match status" value="2"/>
</dbReference>
<evidence type="ECO:0000256" key="7">
    <source>
        <dbReference type="ARBA" id="ARBA00023235"/>
    </source>
</evidence>
<dbReference type="SUPFAM" id="SSF50891">
    <property type="entry name" value="Cyclophilin-like"/>
    <property type="match status" value="1"/>
</dbReference>
<keyword evidence="7 10" id="KW-0413">Isomerase</keyword>
<dbReference type="PANTHER" id="PTHR45625">
    <property type="entry name" value="PEPTIDYL-PROLYL CIS-TRANS ISOMERASE-RELATED"/>
    <property type="match status" value="1"/>
</dbReference>
<feature type="region of interest" description="Disordered" evidence="8">
    <location>
        <begin position="1"/>
        <end position="158"/>
    </location>
</feature>
<dbReference type="Pfam" id="PF00400">
    <property type="entry name" value="WD40"/>
    <property type="match status" value="2"/>
</dbReference>